<dbReference type="Proteomes" id="UP000664277">
    <property type="component" value="Unassembled WGS sequence"/>
</dbReference>
<comment type="caution">
    <text evidence="1">The sequence shown here is derived from an EMBL/GenBank/DDBJ whole genome shotgun (WGS) entry which is preliminary data.</text>
</comment>
<evidence type="ECO:0000313" key="2">
    <source>
        <dbReference type="Proteomes" id="UP000664277"/>
    </source>
</evidence>
<reference evidence="1" key="1">
    <citation type="submission" date="2021-02" db="EMBL/GenBank/DDBJ databases">
        <title>Genome-Resolved Metagenomics of a Microbial Community Performing Photosynthetic Biological Nutrient Removal.</title>
        <authorList>
            <person name="Mcdaniel E.A."/>
        </authorList>
    </citation>
    <scope>NUCLEOTIDE SEQUENCE</scope>
    <source>
        <strain evidence="1">UWPOB_OBS1</strain>
    </source>
</reference>
<dbReference type="EMBL" id="JAFLCK010000021">
    <property type="protein sequence ID" value="MBN8661511.1"/>
    <property type="molecule type" value="Genomic_DNA"/>
</dbReference>
<gene>
    <name evidence="1" type="ORF">J0M35_14190</name>
</gene>
<accession>A0A8J7PE02</accession>
<dbReference type="AlphaFoldDB" id="A0A8J7PE02"/>
<organism evidence="1 2">
    <name type="scientific">Candidatus Obscuribacter phosphatis</name>
    <dbReference type="NCBI Taxonomy" id="1906157"/>
    <lineage>
        <taxon>Bacteria</taxon>
        <taxon>Bacillati</taxon>
        <taxon>Candidatus Melainabacteria</taxon>
        <taxon>Candidatus Obscuribacterales</taxon>
        <taxon>Candidatus Obscuribacteraceae</taxon>
        <taxon>Candidatus Obscuribacter</taxon>
    </lineage>
</organism>
<sequence>MVSTLRRQVNDEPVSLSYNFPKTSAAEKTNRVARVSLVTESRQEAFGNRTSSTVISDSARPVTNTPDARPYLVPLDGKPKTRKTPLLVKVNRALQATLIALCGLAIASYALNVHQAHDVAGLQDQVRRLNEQNSELGNRMLKFFSYQGITDSVAQHKGLRVPTTVIPVREVKAPKMNAFKAAKHHLPLLSSY</sequence>
<name>A0A8J7PE02_9BACT</name>
<protein>
    <submittedName>
        <fullName evidence="1">Uncharacterized protein</fullName>
    </submittedName>
</protein>
<evidence type="ECO:0000313" key="1">
    <source>
        <dbReference type="EMBL" id="MBN8661511.1"/>
    </source>
</evidence>
<proteinExistence type="predicted"/>